<evidence type="ECO:0000256" key="6">
    <source>
        <dbReference type="SAM" id="Phobius"/>
    </source>
</evidence>
<keyword evidence="5" id="KW-0408">Iron</keyword>
<dbReference type="Gene3D" id="1.10.630.10">
    <property type="entry name" value="Cytochrome P450"/>
    <property type="match status" value="1"/>
</dbReference>
<evidence type="ECO:0000313" key="7">
    <source>
        <dbReference type="EMBL" id="KAK5637450.1"/>
    </source>
</evidence>
<evidence type="ECO:0008006" key="9">
    <source>
        <dbReference type="Google" id="ProtNLM"/>
    </source>
</evidence>
<dbReference type="GO" id="GO:0020037">
    <property type="term" value="F:heme binding"/>
    <property type="evidence" value="ECO:0007669"/>
    <property type="project" value="InterPro"/>
</dbReference>
<proteinExistence type="inferred from homology"/>
<dbReference type="Pfam" id="PF00067">
    <property type="entry name" value="p450"/>
    <property type="match status" value="1"/>
</dbReference>
<evidence type="ECO:0000256" key="4">
    <source>
        <dbReference type="ARBA" id="ARBA00023002"/>
    </source>
</evidence>
<protein>
    <recommendedName>
        <fullName evidence="9">Cytochrome P450</fullName>
    </recommendedName>
</protein>
<dbReference type="AlphaFoldDB" id="A0AAN7URA6"/>
<dbReference type="InterPro" id="IPR001128">
    <property type="entry name" value="Cyt_P450"/>
</dbReference>
<accession>A0AAN7URA6</accession>
<dbReference type="PANTHER" id="PTHR46206">
    <property type="entry name" value="CYTOCHROME P450"/>
    <property type="match status" value="1"/>
</dbReference>
<dbReference type="Proteomes" id="UP001305414">
    <property type="component" value="Unassembled WGS sequence"/>
</dbReference>
<evidence type="ECO:0000313" key="8">
    <source>
        <dbReference type="Proteomes" id="UP001305414"/>
    </source>
</evidence>
<evidence type="ECO:0000256" key="2">
    <source>
        <dbReference type="ARBA" id="ARBA00010617"/>
    </source>
</evidence>
<keyword evidence="6" id="KW-0472">Membrane</keyword>
<dbReference type="PANTHER" id="PTHR46206:SF4">
    <property type="entry name" value="P450, PUTATIVE (EUROFUNG)-RELATED"/>
    <property type="match status" value="1"/>
</dbReference>
<keyword evidence="6" id="KW-0812">Transmembrane</keyword>
<dbReference type="InterPro" id="IPR036396">
    <property type="entry name" value="Cyt_P450_sf"/>
</dbReference>
<dbReference type="SUPFAM" id="SSF48264">
    <property type="entry name" value="Cytochrome P450"/>
    <property type="match status" value="1"/>
</dbReference>
<evidence type="ECO:0000256" key="5">
    <source>
        <dbReference type="ARBA" id="ARBA00023004"/>
    </source>
</evidence>
<comment type="similarity">
    <text evidence="2">Belongs to the cytochrome P450 family.</text>
</comment>
<comment type="cofactor">
    <cofactor evidence="1">
        <name>heme</name>
        <dbReference type="ChEBI" id="CHEBI:30413"/>
    </cofactor>
</comment>
<organism evidence="7 8">
    <name type="scientific">Xylaria bambusicola</name>
    <dbReference type="NCBI Taxonomy" id="326684"/>
    <lineage>
        <taxon>Eukaryota</taxon>
        <taxon>Fungi</taxon>
        <taxon>Dikarya</taxon>
        <taxon>Ascomycota</taxon>
        <taxon>Pezizomycotina</taxon>
        <taxon>Sordariomycetes</taxon>
        <taxon>Xylariomycetidae</taxon>
        <taxon>Xylariales</taxon>
        <taxon>Xylariaceae</taxon>
        <taxon>Xylaria</taxon>
    </lineage>
</organism>
<name>A0AAN7URA6_9PEZI</name>
<sequence length="550" mass="62254">MNTTLNDGLQSLSYGSSNAILLGIAIIAIALVLQLYDSNAKSKYPVVGADLKNYFFRAIRQRQHWFKHGPEIIHSSFKKFPNTIFTLPSLDRTSIVLPPRFLAEIKELPGTIGSNSHATSDVSIVIRFAIVKEKYADPAFKFFIGNWTTLDYDIFAHATIDAIKAQYIARIGQQIGPASSEASISVDIKASLSALSRTNPCQDDWTPIVAQPKILELVTQMVARTIVGPDICRDPEWVPAVIGYAQNVFMGAVTLKLVPKAAWPLVSLFTPYMYRIHRCRRTIRRLVRPVIEQTLAWRHEHPQLWAAKVKSEEMTTLEWLIETSKPEETNVPQMAHRLTGVSFGAAHTTSNTITNALMDLANDFERWAPPLREEIESIVGRDSSRLTNADLSKMWKLDSFLKESQRFHPPSKLSVNRKMMKDHTLSSGEVLPKDAHISFAGVPMSLSEPTFESPEAFDGFRFEKLRRNKETDHNGLQFTSSYSGSLHFGHGRYMCPGRFMGSLISKLLIIEFLQRYDLKLSGEGRPKNIMFFDMDIPDPKYEIMFRDRKA</sequence>
<dbReference type="EMBL" id="JAWHQM010000119">
    <property type="protein sequence ID" value="KAK5637450.1"/>
    <property type="molecule type" value="Genomic_DNA"/>
</dbReference>
<keyword evidence="4" id="KW-0560">Oxidoreductase</keyword>
<dbReference type="GO" id="GO:0005506">
    <property type="term" value="F:iron ion binding"/>
    <property type="evidence" value="ECO:0007669"/>
    <property type="project" value="InterPro"/>
</dbReference>
<evidence type="ECO:0000256" key="1">
    <source>
        <dbReference type="ARBA" id="ARBA00001971"/>
    </source>
</evidence>
<keyword evidence="6" id="KW-1133">Transmembrane helix</keyword>
<evidence type="ECO:0000256" key="3">
    <source>
        <dbReference type="ARBA" id="ARBA00022723"/>
    </source>
</evidence>
<comment type="caution">
    <text evidence="7">The sequence shown here is derived from an EMBL/GenBank/DDBJ whole genome shotgun (WGS) entry which is preliminary data.</text>
</comment>
<keyword evidence="3" id="KW-0479">Metal-binding</keyword>
<dbReference type="GO" id="GO:0016705">
    <property type="term" value="F:oxidoreductase activity, acting on paired donors, with incorporation or reduction of molecular oxygen"/>
    <property type="evidence" value="ECO:0007669"/>
    <property type="project" value="InterPro"/>
</dbReference>
<reference evidence="7 8" key="1">
    <citation type="submission" date="2023-10" db="EMBL/GenBank/DDBJ databases">
        <title>Draft genome sequence of Xylaria bambusicola isolate GMP-LS, the root and basal stem rot pathogen of sugarcane in Indonesia.</title>
        <authorList>
            <person name="Selvaraj P."/>
            <person name="Muralishankar V."/>
            <person name="Muruganantham S."/>
            <person name="Sp S."/>
            <person name="Haryani S."/>
            <person name="Lau K.J.X."/>
            <person name="Naqvi N.I."/>
        </authorList>
    </citation>
    <scope>NUCLEOTIDE SEQUENCE [LARGE SCALE GENOMIC DNA]</scope>
    <source>
        <strain evidence="7">GMP-LS</strain>
    </source>
</reference>
<dbReference type="GO" id="GO:0004497">
    <property type="term" value="F:monooxygenase activity"/>
    <property type="evidence" value="ECO:0007669"/>
    <property type="project" value="InterPro"/>
</dbReference>
<feature type="transmembrane region" description="Helical" evidence="6">
    <location>
        <begin position="12"/>
        <end position="33"/>
    </location>
</feature>
<gene>
    <name evidence="7" type="ORF">RRF57_013165</name>
</gene>
<keyword evidence="8" id="KW-1185">Reference proteome</keyword>
<dbReference type="CDD" id="cd11041">
    <property type="entry name" value="CYP503A1-like"/>
    <property type="match status" value="1"/>
</dbReference>